<dbReference type="EMBL" id="BGPR01052977">
    <property type="protein sequence ID" value="GBO29788.1"/>
    <property type="molecule type" value="Genomic_DNA"/>
</dbReference>
<evidence type="ECO:0000313" key="3">
    <source>
        <dbReference type="Proteomes" id="UP000499080"/>
    </source>
</evidence>
<proteinExistence type="predicted"/>
<evidence type="ECO:0000313" key="2">
    <source>
        <dbReference type="EMBL" id="GBO29893.1"/>
    </source>
</evidence>
<reference evidence="2 3" key="1">
    <citation type="journal article" date="2019" name="Sci. Rep.">
        <title>Orb-weaving spider Araneus ventricosus genome elucidates the spidroin gene catalogue.</title>
        <authorList>
            <person name="Kono N."/>
            <person name="Nakamura H."/>
            <person name="Ohtoshi R."/>
            <person name="Moran D.A.P."/>
            <person name="Shinohara A."/>
            <person name="Yoshida Y."/>
            <person name="Fujiwara M."/>
            <person name="Mori M."/>
            <person name="Tomita M."/>
            <person name="Arakawa K."/>
        </authorList>
    </citation>
    <scope>NUCLEOTIDE SEQUENCE [LARGE SCALE GENOMIC DNA]</scope>
</reference>
<dbReference type="Proteomes" id="UP000499080">
    <property type="component" value="Unassembled WGS sequence"/>
</dbReference>
<dbReference type="AlphaFoldDB" id="A0A4Y2VWW4"/>
<keyword evidence="3" id="KW-1185">Reference proteome</keyword>
<dbReference type="EMBL" id="BGPR01053093">
    <property type="protein sequence ID" value="GBO29893.1"/>
    <property type="molecule type" value="Genomic_DNA"/>
</dbReference>
<evidence type="ECO:0000313" key="1">
    <source>
        <dbReference type="EMBL" id="GBO29788.1"/>
    </source>
</evidence>
<organism evidence="2 3">
    <name type="scientific">Araneus ventricosus</name>
    <name type="common">Orbweaver spider</name>
    <name type="synonym">Epeira ventricosa</name>
    <dbReference type="NCBI Taxonomy" id="182803"/>
    <lineage>
        <taxon>Eukaryota</taxon>
        <taxon>Metazoa</taxon>
        <taxon>Ecdysozoa</taxon>
        <taxon>Arthropoda</taxon>
        <taxon>Chelicerata</taxon>
        <taxon>Arachnida</taxon>
        <taxon>Araneae</taxon>
        <taxon>Araneomorphae</taxon>
        <taxon>Entelegynae</taxon>
        <taxon>Araneoidea</taxon>
        <taxon>Araneidae</taxon>
        <taxon>Araneus</taxon>
    </lineage>
</organism>
<gene>
    <name evidence="2" type="ORF">AVEN_198175_1</name>
    <name evidence="1" type="ORF">AVEN_232255_1</name>
</gene>
<comment type="caution">
    <text evidence="2">The sequence shown here is derived from an EMBL/GenBank/DDBJ whole genome shotgun (WGS) entry which is preliminary data.</text>
</comment>
<sequence length="104" mass="11827">MFSASLVCSTIALLILAEECILVILNLVHILSLNLVPILNFNLIRSTLSSLSITQQVDHFFSKEPSVVIYTNTVIQEMYNSPIPREVFDFRPTKAKQYSDFAYK</sequence>
<name>A0A4Y2VWW4_ARAVE</name>
<protein>
    <submittedName>
        <fullName evidence="2">Uncharacterized protein</fullName>
    </submittedName>
</protein>
<accession>A0A4Y2VWW4</accession>